<sequence>MLTAQLDADVAHFAGLFADEDEDADTHDTTGDAPAASLTLSTALGQPRRATRPIERAIEFIETSFSQPVTLATLAAKADLSVSRFAALFRAEVGISPHRYVCLVRIRHAQRLLRRGLPPSIVATEVGFFDQSHLGRHFKRTVGTTPSAYLAASS</sequence>
<keyword evidence="2" id="KW-0238">DNA-binding</keyword>
<name>A0A1N6GK03_9BURK</name>
<evidence type="ECO:0000259" key="4">
    <source>
        <dbReference type="PROSITE" id="PS01124"/>
    </source>
</evidence>
<evidence type="ECO:0000256" key="1">
    <source>
        <dbReference type="ARBA" id="ARBA00023015"/>
    </source>
</evidence>
<evidence type="ECO:0000256" key="3">
    <source>
        <dbReference type="ARBA" id="ARBA00023163"/>
    </source>
</evidence>
<proteinExistence type="predicted"/>
<dbReference type="EMBL" id="FSRU01000001">
    <property type="protein sequence ID" value="SIO07849.1"/>
    <property type="molecule type" value="Genomic_DNA"/>
</dbReference>
<evidence type="ECO:0000313" key="6">
    <source>
        <dbReference type="Proteomes" id="UP000185151"/>
    </source>
</evidence>
<evidence type="ECO:0000256" key="2">
    <source>
        <dbReference type="ARBA" id="ARBA00023125"/>
    </source>
</evidence>
<feature type="domain" description="HTH araC/xylS-type" evidence="4">
    <location>
        <begin position="55"/>
        <end position="152"/>
    </location>
</feature>
<dbReference type="SUPFAM" id="SSF46689">
    <property type="entry name" value="Homeodomain-like"/>
    <property type="match status" value="2"/>
</dbReference>
<dbReference type="PANTHER" id="PTHR46796">
    <property type="entry name" value="HTH-TYPE TRANSCRIPTIONAL ACTIVATOR RHAS-RELATED"/>
    <property type="match status" value="1"/>
</dbReference>
<dbReference type="GO" id="GO:0043565">
    <property type="term" value="F:sequence-specific DNA binding"/>
    <property type="evidence" value="ECO:0007669"/>
    <property type="project" value="InterPro"/>
</dbReference>
<dbReference type="InterPro" id="IPR009057">
    <property type="entry name" value="Homeodomain-like_sf"/>
</dbReference>
<dbReference type="SMART" id="SM00342">
    <property type="entry name" value="HTH_ARAC"/>
    <property type="match status" value="1"/>
</dbReference>
<dbReference type="Pfam" id="PF12833">
    <property type="entry name" value="HTH_18"/>
    <property type="match status" value="1"/>
</dbReference>
<dbReference type="Gene3D" id="1.10.10.60">
    <property type="entry name" value="Homeodomain-like"/>
    <property type="match status" value="2"/>
</dbReference>
<keyword evidence="6" id="KW-1185">Reference proteome</keyword>
<dbReference type="InterPro" id="IPR050204">
    <property type="entry name" value="AraC_XylS_family_regulators"/>
</dbReference>
<organism evidence="5 6">
    <name type="scientific">Paraburkholderia phenazinium</name>
    <dbReference type="NCBI Taxonomy" id="60549"/>
    <lineage>
        <taxon>Bacteria</taxon>
        <taxon>Pseudomonadati</taxon>
        <taxon>Pseudomonadota</taxon>
        <taxon>Betaproteobacteria</taxon>
        <taxon>Burkholderiales</taxon>
        <taxon>Burkholderiaceae</taxon>
        <taxon>Paraburkholderia</taxon>
    </lineage>
</organism>
<dbReference type="OrthoDB" id="3631840at2"/>
<keyword evidence="3" id="KW-0804">Transcription</keyword>
<accession>A0A1N6GK03</accession>
<reference evidence="5 6" key="1">
    <citation type="submission" date="2016-11" db="EMBL/GenBank/DDBJ databases">
        <authorList>
            <person name="Jaros S."/>
            <person name="Januszkiewicz K."/>
            <person name="Wedrychowicz H."/>
        </authorList>
    </citation>
    <scope>NUCLEOTIDE SEQUENCE [LARGE SCALE GENOMIC DNA]</scope>
    <source>
        <strain evidence="5 6">GAS95</strain>
    </source>
</reference>
<dbReference type="GO" id="GO:0003700">
    <property type="term" value="F:DNA-binding transcription factor activity"/>
    <property type="evidence" value="ECO:0007669"/>
    <property type="project" value="InterPro"/>
</dbReference>
<dbReference type="Proteomes" id="UP000185151">
    <property type="component" value="Unassembled WGS sequence"/>
</dbReference>
<dbReference type="PROSITE" id="PS01124">
    <property type="entry name" value="HTH_ARAC_FAMILY_2"/>
    <property type="match status" value="1"/>
</dbReference>
<dbReference type="InterPro" id="IPR018060">
    <property type="entry name" value="HTH_AraC"/>
</dbReference>
<keyword evidence="1" id="KW-0805">Transcription regulation</keyword>
<dbReference type="AlphaFoldDB" id="A0A1N6GK03"/>
<evidence type="ECO:0000313" key="5">
    <source>
        <dbReference type="EMBL" id="SIO07849.1"/>
    </source>
</evidence>
<gene>
    <name evidence="5" type="ORF">SAMN05444165_0814</name>
</gene>
<protein>
    <submittedName>
        <fullName evidence="5">Transcriptional regulator, AraC family</fullName>
    </submittedName>
</protein>